<feature type="domain" description="ABC transmembrane type-1" evidence="9">
    <location>
        <begin position="16"/>
        <end position="205"/>
    </location>
</feature>
<reference evidence="10 11" key="1">
    <citation type="journal article" date="2013" name="Int. J. Syst. Evol. Microbiol.">
        <title>Roseomonas aerophila sp. nov., isolated from air.</title>
        <authorList>
            <person name="Kim S.J."/>
            <person name="Weon H.Y."/>
            <person name="Ahn J.H."/>
            <person name="Hong S.B."/>
            <person name="Seok S.J."/>
            <person name="Whang K.S."/>
            <person name="Kwon S.W."/>
        </authorList>
    </citation>
    <scope>NUCLEOTIDE SEQUENCE [LARGE SCALE GENOMIC DNA]</scope>
    <source>
        <strain evidence="10 11">NBRC 108923</strain>
    </source>
</reference>
<feature type="transmembrane region" description="Helical" evidence="8">
    <location>
        <begin position="134"/>
        <end position="155"/>
    </location>
</feature>
<dbReference type="InterPro" id="IPR010065">
    <property type="entry name" value="AA_ABC_transptr_permease_3TM"/>
</dbReference>
<evidence type="ECO:0000256" key="4">
    <source>
        <dbReference type="ARBA" id="ARBA00022475"/>
    </source>
</evidence>
<feature type="transmembrane region" description="Helical" evidence="8">
    <location>
        <begin position="12"/>
        <end position="40"/>
    </location>
</feature>
<keyword evidence="5 8" id="KW-0812">Transmembrane</keyword>
<protein>
    <submittedName>
        <fullName evidence="10">Amino acid ABC transporter permease</fullName>
    </submittedName>
</protein>
<keyword evidence="7 8" id="KW-0472">Membrane</keyword>
<evidence type="ECO:0000256" key="5">
    <source>
        <dbReference type="ARBA" id="ARBA00022692"/>
    </source>
</evidence>
<dbReference type="PANTHER" id="PTHR30614">
    <property type="entry name" value="MEMBRANE COMPONENT OF AMINO ACID ABC TRANSPORTER"/>
    <property type="match status" value="1"/>
</dbReference>
<evidence type="ECO:0000256" key="7">
    <source>
        <dbReference type="ARBA" id="ARBA00023136"/>
    </source>
</evidence>
<dbReference type="InterPro" id="IPR035906">
    <property type="entry name" value="MetI-like_sf"/>
</dbReference>
<dbReference type="NCBIfam" id="TIGR01726">
    <property type="entry name" value="HEQRo_perm_3TM"/>
    <property type="match status" value="1"/>
</dbReference>
<comment type="similarity">
    <text evidence="2">Belongs to the binding-protein-dependent transport system permease family. HisMQ subfamily.</text>
</comment>
<dbReference type="EMBL" id="JACTVA010000009">
    <property type="protein sequence ID" value="MBC9206631.1"/>
    <property type="molecule type" value="Genomic_DNA"/>
</dbReference>
<dbReference type="PANTHER" id="PTHR30614:SF34">
    <property type="entry name" value="BLR6398 PROTEIN"/>
    <property type="match status" value="1"/>
</dbReference>
<dbReference type="InterPro" id="IPR000515">
    <property type="entry name" value="MetI-like"/>
</dbReference>
<dbReference type="RefSeq" id="WP_187783811.1">
    <property type="nucleotide sequence ID" value="NZ_JACTVA010000009.1"/>
</dbReference>
<feature type="transmembrane region" description="Helical" evidence="8">
    <location>
        <begin position="86"/>
        <end position="105"/>
    </location>
</feature>
<evidence type="ECO:0000256" key="8">
    <source>
        <dbReference type="RuleBase" id="RU363032"/>
    </source>
</evidence>
<dbReference type="Proteomes" id="UP000626026">
    <property type="component" value="Unassembled WGS sequence"/>
</dbReference>
<evidence type="ECO:0000259" key="9">
    <source>
        <dbReference type="PROSITE" id="PS50928"/>
    </source>
</evidence>
<keyword evidence="6 8" id="KW-1133">Transmembrane helix</keyword>
<keyword evidence="11" id="KW-1185">Reference proteome</keyword>
<evidence type="ECO:0000256" key="1">
    <source>
        <dbReference type="ARBA" id="ARBA00004429"/>
    </source>
</evidence>
<comment type="caution">
    <text evidence="10">The sequence shown here is derived from an EMBL/GenBank/DDBJ whole genome shotgun (WGS) entry which is preliminary data.</text>
</comment>
<feature type="transmembrane region" description="Helical" evidence="8">
    <location>
        <begin position="184"/>
        <end position="202"/>
    </location>
</feature>
<evidence type="ECO:0000313" key="11">
    <source>
        <dbReference type="Proteomes" id="UP000626026"/>
    </source>
</evidence>
<proteinExistence type="inferred from homology"/>
<accession>A0ABR7RJ77</accession>
<keyword evidence="3 8" id="KW-0813">Transport</keyword>
<evidence type="ECO:0000313" key="10">
    <source>
        <dbReference type="EMBL" id="MBC9206631.1"/>
    </source>
</evidence>
<dbReference type="PROSITE" id="PS50928">
    <property type="entry name" value="ABC_TM1"/>
    <property type="match status" value="1"/>
</dbReference>
<organism evidence="10 11">
    <name type="scientific">Teichococcus aerophilus</name>
    <dbReference type="NCBI Taxonomy" id="1224513"/>
    <lineage>
        <taxon>Bacteria</taxon>
        <taxon>Pseudomonadati</taxon>
        <taxon>Pseudomonadota</taxon>
        <taxon>Alphaproteobacteria</taxon>
        <taxon>Acetobacterales</taxon>
        <taxon>Roseomonadaceae</taxon>
        <taxon>Roseomonas</taxon>
    </lineage>
</organism>
<evidence type="ECO:0000256" key="6">
    <source>
        <dbReference type="ARBA" id="ARBA00022989"/>
    </source>
</evidence>
<dbReference type="Gene3D" id="1.10.3720.10">
    <property type="entry name" value="MetI-like"/>
    <property type="match status" value="1"/>
</dbReference>
<feature type="transmembrane region" description="Helical" evidence="8">
    <location>
        <begin position="61"/>
        <end position="80"/>
    </location>
</feature>
<evidence type="ECO:0000256" key="3">
    <source>
        <dbReference type="ARBA" id="ARBA00022448"/>
    </source>
</evidence>
<comment type="subcellular location">
    <subcellularLocation>
        <location evidence="1">Cell inner membrane</location>
        <topology evidence="1">Multi-pass membrane protein</topology>
    </subcellularLocation>
    <subcellularLocation>
        <location evidence="8">Cell membrane</location>
        <topology evidence="8">Multi-pass membrane protein</topology>
    </subcellularLocation>
</comment>
<keyword evidence="4" id="KW-1003">Cell membrane</keyword>
<dbReference type="InterPro" id="IPR043429">
    <property type="entry name" value="ArtM/GltK/GlnP/TcyL/YhdX-like"/>
</dbReference>
<dbReference type="CDD" id="cd06261">
    <property type="entry name" value="TM_PBP2"/>
    <property type="match status" value="1"/>
</dbReference>
<dbReference type="SUPFAM" id="SSF161098">
    <property type="entry name" value="MetI-like"/>
    <property type="match status" value="1"/>
</dbReference>
<evidence type="ECO:0000256" key="2">
    <source>
        <dbReference type="ARBA" id="ARBA00010072"/>
    </source>
</evidence>
<gene>
    <name evidence="10" type="ORF">IBL26_07255</name>
</gene>
<dbReference type="Pfam" id="PF00528">
    <property type="entry name" value="BPD_transp_1"/>
    <property type="match status" value="1"/>
</dbReference>
<name>A0ABR7RJ77_9PROT</name>
<sequence length="217" mass="23464">MPTFGFNHVEFLLVAALWTLGLSAIAFIGGGILGFVIALARVSSSALVRGLAGAYVRIVQGTPLLILLFLIYFGLAIVGFNNLPAIIAAGAGLVIYSSGFLGEIWRGCIESVPKTQWEAAECLAMTRWQRMTRVILPQAARIATAPTVGFLVQIIKNTSLASVVGFVELSQAGKLINNSTFQPFIVFITVAVIYFLICYPLSAWSRGLERRLNVGRR</sequence>